<dbReference type="AlphaFoldDB" id="A0A319DH55"/>
<name>A0A319DH55_9EURO</name>
<dbReference type="Proteomes" id="UP000247810">
    <property type="component" value="Unassembled WGS sequence"/>
</dbReference>
<accession>A0A319DH55</accession>
<reference evidence="1 2" key="1">
    <citation type="submission" date="2018-02" db="EMBL/GenBank/DDBJ databases">
        <title>The genomes of Aspergillus section Nigri reveals drivers in fungal speciation.</title>
        <authorList>
            <consortium name="DOE Joint Genome Institute"/>
            <person name="Vesth T.C."/>
            <person name="Nybo J."/>
            <person name="Theobald S."/>
            <person name="Brandl J."/>
            <person name="Frisvad J.C."/>
            <person name="Nielsen K.F."/>
            <person name="Lyhne E.K."/>
            <person name="Kogle M.E."/>
            <person name="Kuo A."/>
            <person name="Riley R."/>
            <person name="Clum A."/>
            <person name="Nolan M."/>
            <person name="Lipzen A."/>
            <person name="Salamov A."/>
            <person name="Henrissat B."/>
            <person name="Wiebenga A."/>
            <person name="De vries R.P."/>
            <person name="Grigoriev I.V."/>
            <person name="Mortensen U.H."/>
            <person name="Andersen M.R."/>
            <person name="Baker S.E."/>
        </authorList>
    </citation>
    <scope>NUCLEOTIDE SEQUENCE [LARGE SCALE GENOMIC DNA]</scope>
    <source>
        <strain evidence="1 2">CBS 707.79</strain>
    </source>
</reference>
<evidence type="ECO:0000313" key="2">
    <source>
        <dbReference type="Proteomes" id="UP000247810"/>
    </source>
</evidence>
<protein>
    <submittedName>
        <fullName evidence="1">Uncharacterized protein</fullName>
    </submittedName>
</protein>
<gene>
    <name evidence="1" type="ORF">BO71DRAFT_396708</name>
</gene>
<dbReference type="VEuPathDB" id="FungiDB:BO71DRAFT_396708"/>
<sequence length="119" mass="13425">MLAPEGRARWLRLFKRPAAREVGVESLDRPFLSFSWFPATLPLATSSSNDDCLLRPSLQDISDLSQYFGVQPNRKWAALFFCESRLRGFCHGCGCSQPTGRSPPPLDKSRRWLPLANSL</sequence>
<organism evidence="1 2">
    <name type="scientific">Aspergillus ellipticus CBS 707.79</name>
    <dbReference type="NCBI Taxonomy" id="1448320"/>
    <lineage>
        <taxon>Eukaryota</taxon>
        <taxon>Fungi</taxon>
        <taxon>Dikarya</taxon>
        <taxon>Ascomycota</taxon>
        <taxon>Pezizomycotina</taxon>
        <taxon>Eurotiomycetes</taxon>
        <taxon>Eurotiomycetidae</taxon>
        <taxon>Eurotiales</taxon>
        <taxon>Aspergillaceae</taxon>
        <taxon>Aspergillus</taxon>
        <taxon>Aspergillus subgen. Circumdati</taxon>
    </lineage>
</organism>
<dbReference type="EMBL" id="KZ825833">
    <property type="protein sequence ID" value="PYH96766.1"/>
    <property type="molecule type" value="Genomic_DNA"/>
</dbReference>
<keyword evidence="2" id="KW-1185">Reference proteome</keyword>
<proteinExistence type="predicted"/>
<evidence type="ECO:0000313" key="1">
    <source>
        <dbReference type="EMBL" id="PYH96766.1"/>
    </source>
</evidence>